<dbReference type="FunFam" id="1.25.40.120:FF:000035">
    <property type="entry name" value="Geranylgeranyl transferase type-2 subunit alpha"/>
    <property type="match status" value="1"/>
</dbReference>
<dbReference type="OrthoDB" id="1658at2759"/>
<dbReference type="AlphaFoldDB" id="A0A1E4TA78"/>
<proteinExistence type="inferred from homology"/>
<dbReference type="Pfam" id="PF01239">
    <property type="entry name" value="PPTA"/>
    <property type="match status" value="5"/>
</dbReference>
<dbReference type="GO" id="GO:0005777">
    <property type="term" value="C:peroxisome"/>
    <property type="evidence" value="ECO:0007669"/>
    <property type="project" value="EnsemblFungi"/>
</dbReference>
<sequence length="298" mass="35299">DIMSEQKRKNREKIDRFIELKERLFDSRDAGIYNDETVALTTSLLDLNPELYTAWNLRRDVLIALHGQSLNVKIVNEELLYVTKKLRAKPKIYWLWNYRKWLLQVDPSVISWDQELALVDMLLEADGRNFHGWAYRRFVIQCMENVQKTSLVDSELAYTEKHVKRNLSNYSAWFNRSQLISRLSKQTQDRSALFSKELELIKKAVFMDPFDESPWNYYRWVLSNFDDAERPGIVQNEIDELEELLEEEPDAVWCMETLTQLYSTYQPNTCATRAVQLLQGLVEKDPLRANEYKDLLAQ</sequence>
<dbReference type="GO" id="GO:0097354">
    <property type="term" value="P:prenylation"/>
    <property type="evidence" value="ECO:0007669"/>
    <property type="project" value="UniProtKB-UniRule"/>
</dbReference>
<comment type="similarity">
    <text evidence="1 9">Belongs to the protein prenyltransferase subunit alpha family.</text>
</comment>
<dbReference type="PROSITE" id="PS51147">
    <property type="entry name" value="PFTA"/>
    <property type="match status" value="5"/>
</dbReference>
<comment type="function">
    <text evidence="9">Catalyzes the transfer of a geranyl-geranyl moiety from geranyl-geranyl pyrophosphate to cysteines occuring in specific C-terminal amino acid sequences.</text>
</comment>
<keyword evidence="4 9" id="KW-0637">Prenyltransferase</keyword>
<evidence type="ECO:0000256" key="1">
    <source>
        <dbReference type="ARBA" id="ARBA00006734"/>
    </source>
</evidence>
<dbReference type="GO" id="GO:0005968">
    <property type="term" value="C:Rab-protein geranylgeranyltransferase complex"/>
    <property type="evidence" value="ECO:0007669"/>
    <property type="project" value="EnsemblFungi"/>
</dbReference>
<keyword evidence="5 9" id="KW-0808">Transferase</keyword>
<accession>A0A1E4TA78</accession>
<feature type="non-terminal residue" evidence="10">
    <location>
        <position position="1"/>
    </location>
</feature>
<evidence type="ECO:0000256" key="3">
    <source>
        <dbReference type="ARBA" id="ARBA00014772"/>
    </source>
</evidence>
<evidence type="ECO:0000256" key="4">
    <source>
        <dbReference type="ARBA" id="ARBA00022602"/>
    </source>
</evidence>
<gene>
    <name evidence="10" type="ORF">CANCADRAFT_20487</name>
</gene>
<dbReference type="PANTHER" id="PTHR11129">
    <property type="entry name" value="PROTEIN FARNESYLTRANSFERASE ALPHA SUBUNIT/RAB GERANYLGERANYL TRANSFERASE ALPHA SUBUNIT"/>
    <property type="match status" value="1"/>
</dbReference>
<evidence type="ECO:0000256" key="5">
    <source>
        <dbReference type="ARBA" id="ARBA00022679"/>
    </source>
</evidence>
<evidence type="ECO:0000256" key="9">
    <source>
        <dbReference type="RuleBase" id="RU367120"/>
    </source>
</evidence>
<name>A0A1E4TA78_9ASCO</name>
<feature type="non-terminal residue" evidence="10">
    <location>
        <position position="298"/>
    </location>
</feature>
<dbReference type="InterPro" id="IPR002088">
    <property type="entry name" value="Prenyl_trans_a"/>
</dbReference>
<keyword evidence="11" id="KW-1185">Reference proteome</keyword>
<dbReference type="PANTHER" id="PTHR11129:SF2">
    <property type="entry name" value="GERANYLGERANYL TRANSFERASE TYPE-2 SUBUNIT ALPHA"/>
    <property type="match status" value="1"/>
</dbReference>
<dbReference type="Gene3D" id="1.25.40.120">
    <property type="entry name" value="Protein prenylyltransferase"/>
    <property type="match status" value="1"/>
</dbReference>
<reference evidence="11" key="1">
    <citation type="submission" date="2016-02" db="EMBL/GenBank/DDBJ databases">
        <title>Comparative genomics of biotechnologically important yeasts.</title>
        <authorList>
            <consortium name="DOE Joint Genome Institute"/>
            <person name="Riley R."/>
            <person name="Haridas S."/>
            <person name="Wolfe K.H."/>
            <person name="Lopes M.R."/>
            <person name="Hittinger C.T."/>
            <person name="Goker M."/>
            <person name="Salamov A."/>
            <person name="Wisecaver J."/>
            <person name="Long T.M."/>
            <person name="Aerts A.L."/>
            <person name="Barry K."/>
            <person name="Choi C."/>
            <person name="Clum A."/>
            <person name="Coughlan A.Y."/>
            <person name="Deshpande S."/>
            <person name="Douglass A.P."/>
            <person name="Hanson S.J."/>
            <person name="Klenk H.-P."/>
            <person name="Labutti K."/>
            <person name="Lapidus A."/>
            <person name="Lindquist E."/>
            <person name="Lipzen A."/>
            <person name="Meier-Kolthoff J.P."/>
            <person name="Ohm R.A."/>
            <person name="Otillar R.P."/>
            <person name="Pangilinan J."/>
            <person name="Peng Y."/>
            <person name="Rokas A."/>
            <person name="Rosa C.A."/>
            <person name="Scheuner C."/>
            <person name="Sibirny A.A."/>
            <person name="Slot J.C."/>
            <person name="Stielow J.B."/>
            <person name="Sun H."/>
            <person name="Kurtzman C.P."/>
            <person name="Blackwell M."/>
            <person name="Jeffries T.W."/>
            <person name="Grigoriev I.V."/>
        </authorList>
    </citation>
    <scope>NUCLEOTIDE SEQUENCE [LARGE SCALE GENOMIC DNA]</scope>
    <source>
        <strain evidence="11">NRRL Y-17796</strain>
    </source>
</reference>
<dbReference type="GO" id="GO:0004663">
    <property type="term" value="F:Rab geranylgeranyltransferase activity"/>
    <property type="evidence" value="ECO:0007669"/>
    <property type="project" value="UniProtKB-UniRule"/>
</dbReference>
<dbReference type="SUPFAM" id="SSF48439">
    <property type="entry name" value="Protein prenylyltransferase"/>
    <property type="match status" value="1"/>
</dbReference>
<dbReference type="GO" id="GO:0006612">
    <property type="term" value="P:protein targeting to membrane"/>
    <property type="evidence" value="ECO:0007669"/>
    <property type="project" value="EnsemblFungi"/>
</dbReference>
<evidence type="ECO:0000256" key="6">
    <source>
        <dbReference type="ARBA" id="ARBA00022737"/>
    </source>
</evidence>
<comment type="catalytic activity">
    <reaction evidence="8 9">
        <text>geranylgeranyl diphosphate + L-cysteinyl-[protein] = S-geranylgeranyl-L-cysteinyl-[protein] + diphosphate</text>
        <dbReference type="Rhea" id="RHEA:21240"/>
        <dbReference type="Rhea" id="RHEA-COMP:10131"/>
        <dbReference type="Rhea" id="RHEA-COMP:11537"/>
        <dbReference type="ChEBI" id="CHEBI:29950"/>
        <dbReference type="ChEBI" id="CHEBI:33019"/>
        <dbReference type="ChEBI" id="CHEBI:57533"/>
        <dbReference type="ChEBI" id="CHEBI:86021"/>
        <dbReference type="EC" id="2.5.1.60"/>
    </reaction>
</comment>
<dbReference type="GO" id="GO:0006888">
    <property type="term" value="P:endoplasmic reticulum to Golgi vesicle-mediated transport"/>
    <property type="evidence" value="ECO:0007669"/>
    <property type="project" value="EnsemblFungi"/>
</dbReference>
<evidence type="ECO:0000256" key="7">
    <source>
        <dbReference type="ARBA" id="ARBA00031267"/>
    </source>
</evidence>
<organism evidence="10 11">
    <name type="scientific">Tortispora caseinolytica NRRL Y-17796</name>
    <dbReference type="NCBI Taxonomy" id="767744"/>
    <lineage>
        <taxon>Eukaryota</taxon>
        <taxon>Fungi</taxon>
        <taxon>Dikarya</taxon>
        <taxon>Ascomycota</taxon>
        <taxon>Saccharomycotina</taxon>
        <taxon>Trigonopsidomycetes</taxon>
        <taxon>Trigonopsidales</taxon>
        <taxon>Trigonopsidaceae</taxon>
        <taxon>Tortispora</taxon>
    </lineage>
</organism>
<evidence type="ECO:0000313" key="10">
    <source>
        <dbReference type="EMBL" id="ODV88631.1"/>
    </source>
</evidence>
<dbReference type="Proteomes" id="UP000095023">
    <property type="component" value="Unassembled WGS sequence"/>
</dbReference>
<protein>
    <recommendedName>
        <fullName evidence="3 9">Geranylgeranyl transferase type-2 subunit alpha</fullName>
        <ecNumber evidence="2 9">2.5.1.60</ecNumber>
    </recommendedName>
    <alternativeName>
        <fullName evidence="7 9">Geranylgeranyl transferase type II subunit alpha</fullName>
    </alternativeName>
</protein>
<evidence type="ECO:0000313" key="11">
    <source>
        <dbReference type="Proteomes" id="UP000095023"/>
    </source>
</evidence>
<keyword evidence="6" id="KW-0677">Repeat</keyword>
<dbReference type="EC" id="2.5.1.60" evidence="2 9"/>
<evidence type="ECO:0000256" key="8">
    <source>
        <dbReference type="ARBA" id="ARBA00047658"/>
    </source>
</evidence>
<evidence type="ECO:0000256" key="2">
    <source>
        <dbReference type="ARBA" id="ARBA00012656"/>
    </source>
</evidence>
<dbReference type="EMBL" id="KV453843">
    <property type="protein sequence ID" value="ODV88631.1"/>
    <property type="molecule type" value="Genomic_DNA"/>
</dbReference>